<sequence>MAAIAVGEKTQVGQEHVYNGQGSGWSPRAIAQVHDIYEEMSRSIANANCWRTPGPSVQTTRKGTDTALWNMLTRRIVSHQQQRAHNSVRVTSSGSTYNFNKNVKLFGIGSYTCSDPTISMKPVNLMQYWNCTGGRGSVVPWARPYGKGAKSTNEYYTQDVAHPENESQSWSSNDEREYYFPGRAAEALNKLNRMGRDLSRPINNLIKTMRCFDLWTAAYANLSRNSGSLTRGTDGKTIDGTSLQSLKALQDKVLTGGYPWGPIRRVWVPKPGRSEKRPLGIPDFQDRVVQEVIRMILEAIYEPRFKDSSHGFRPNRGQHSSIQYVRAWFPGTVWYIEGDISKCFDSINHDILVRILRRRIQDQRFISLIESGLKSKVIDKKTVTLSEMGTPQGGVVSPLLSNIYLHELDRYMGRAIAALNKGKRRKANLEYQRLANKRYRAKLKGNAKESAALGKQARQLASKDVMDPNYVRIRYVRYADDFMIGIIGSKALAERLKEGIGEFLRRQLGLKMNHDKTHITHHEKRVPWLGYRISTAKVERVSKSRLKNRTIHSRIPSVGIKVYTDINKVINRLSAKGYCDNGGTPLPNWREALLPPQTYSVQRGAKLINGLDSYYKVANDRRATTHRVMRIVRNSLAKTLAAKYKLGTISKVIKKAGKDLSRPLKSKKPPVGVTDEKQKSDAESAGGKLKNRKVRIPFTLAREVKKPDLSHSFSGLGGRTLKDPYAVLNTRAEQAHSALSGVCSMCGSENNIEMHHVRGLKDLKGLEPSERIMIAINRKQIPLCQTCHLKVHGKKKRLAVHR</sequence>
<feature type="domain" description="Reverse transcriptase" evidence="2">
    <location>
        <begin position="249"/>
        <end position="533"/>
    </location>
</feature>
<keyword evidence="3" id="KW-0808">Transferase</keyword>
<dbReference type="CDD" id="cd00085">
    <property type="entry name" value="HNHc"/>
    <property type="match status" value="1"/>
</dbReference>
<organism evidence="3">
    <name type="scientific">Ulva ohnoi</name>
    <dbReference type="NCBI Taxonomy" id="240864"/>
    <lineage>
        <taxon>Eukaryota</taxon>
        <taxon>Viridiplantae</taxon>
        <taxon>Chlorophyta</taxon>
        <taxon>core chlorophytes</taxon>
        <taxon>Ulvophyceae</taxon>
        <taxon>OUU clade</taxon>
        <taxon>Ulvales</taxon>
        <taxon>Ulvaceae</taxon>
        <taxon>Ulva</taxon>
    </lineage>
</organism>
<dbReference type="InterPro" id="IPR049030">
    <property type="entry name" value="AI2M-like_HNH"/>
</dbReference>
<dbReference type="InterPro" id="IPR024937">
    <property type="entry name" value="Domain_X"/>
</dbReference>
<dbReference type="InterPro" id="IPR003615">
    <property type="entry name" value="HNH_nuc"/>
</dbReference>
<keyword evidence="3" id="KW-0695">RNA-directed DNA polymerase</keyword>
<feature type="region of interest" description="Disordered" evidence="1">
    <location>
        <begin position="660"/>
        <end position="688"/>
    </location>
</feature>
<dbReference type="SMART" id="SM00507">
    <property type="entry name" value="HNHc"/>
    <property type="match status" value="1"/>
</dbReference>
<geneLocation type="mitochondrion" evidence="3"/>
<reference evidence="3" key="1">
    <citation type="submission" date="2018-05" db="EMBL/GenBank/DDBJ databases">
        <title>The mitochondrial and chloroplast genome sequences of Ulva ohnoi, a green-tide-forming macroalga in the southern coast regions of Japan.</title>
        <authorList>
            <person name="Suzuki S."/>
            <person name="Yamaguchi H."/>
            <person name="Hiraoka M."/>
            <person name="Kawachi M."/>
        </authorList>
    </citation>
    <scope>NUCLEOTIDE SEQUENCE</scope>
    <source>
        <strain evidence="3">KU-3321</strain>
    </source>
</reference>
<dbReference type="PANTHER" id="PTHR34047:SF2">
    <property type="entry name" value="NUCLEAR INTRON MATURASE 1, MITOCHONDRIAL"/>
    <property type="match status" value="1"/>
</dbReference>
<dbReference type="GO" id="GO:0003964">
    <property type="term" value="F:RNA-directed DNA polymerase activity"/>
    <property type="evidence" value="ECO:0007669"/>
    <property type="project" value="UniProtKB-KW"/>
</dbReference>
<dbReference type="EMBL" id="AP018695">
    <property type="protein sequence ID" value="BBE20963.1"/>
    <property type="molecule type" value="Genomic_DNA"/>
</dbReference>
<dbReference type="GO" id="GO:0005739">
    <property type="term" value="C:mitochondrion"/>
    <property type="evidence" value="ECO:0007669"/>
    <property type="project" value="UniProtKB-ARBA"/>
</dbReference>
<name>A0A2Z6FB49_9CHLO</name>
<evidence type="ECO:0000313" key="3">
    <source>
        <dbReference type="EMBL" id="BBE20963.1"/>
    </source>
</evidence>
<dbReference type="SUPFAM" id="SSF56672">
    <property type="entry name" value="DNA/RNA polymerases"/>
    <property type="match status" value="1"/>
</dbReference>
<accession>A0A2Z6FB49</accession>
<evidence type="ECO:0000256" key="1">
    <source>
        <dbReference type="SAM" id="MobiDB-lite"/>
    </source>
</evidence>
<dbReference type="Pfam" id="PF01348">
    <property type="entry name" value="Intron_maturas2"/>
    <property type="match status" value="1"/>
</dbReference>
<evidence type="ECO:0000259" key="2">
    <source>
        <dbReference type="PROSITE" id="PS50878"/>
    </source>
</evidence>
<dbReference type="PANTHER" id="PTHR34047">
    <property type="entry name" value="NUCLEAR INTRON MATURASE 1, MITOCHONDRIAL-RELATED"/>
    <property type="match status" value="1"/>
</dbReference>
<dbReference type="CDD" id="cd01651">
    <property type="entry name" value="RT_G2_intron"/>
    <property type="match status" value="1"/>
</dbReference>
<proteinExistence type="predicted"/>
<keyword evidence="3" id="KW-0496">Mitochondrion</keyword>
<dbReference type="Pfam" id="PF21368">
    <property type="entry name" value="AI2M-like_HNH"/>
    <property type="match status" value="1"/>
</dbReference>
<dbReference type="Pfam" id="PF00078">
    <property type="entry name" value="RVT_1"/>
    <property type="match status" value="1"/>
</dbReference>
<protein>
    <submittedName>
        <fullName evidence="3">Group II intron reverse transcriptase/maturase</fullName>
    </submittedName>
</protein>
<dbReference type="GO" id="GO:0006397">
    <property type="term" value="P:mRNA processing"/>
    <property type="evidence" value="ECO:0007669"/>
    <property type="project" value="InterPro"/>
</dbReference>
<gene>
    <name evidence="3" type="primary">orf-802</name>
</gene>
<dbReference type="PROSITE" id="PS50878">
    <property type="entry name" value="RT_POL"/>
    <property type="match status" value="1"/>
</dbReference>
<dbReference type="InterPro" id="IPR051083">
    <property type="entry name" value="GrpII_Intron_Splice-Mob/Def"/>
</dbReference>
<keyword evidence="3" id="KW-0548">Nucleotidyltransferase</keyword>
<dbReference type="InterPro" id="IPR043502">
    <property type="entry name" value="DNA/RNA_pol_sf"/>
</dbReference>
<dbReference type="InterPro" id="IPR000477">
    <property type="entry name" value="RT_dom"/>
</dbReference>
<dbReference type="AlphaFoldDB" id="A0A2Z6FB49"/>